<evidence type="ECO:0000313" key="2">
    <source>
        <dbReference type="EMBL" id="QXJ19753.1"/>
    </source>
</evidence>
<reference evidence="2" key="1">
    <citation type="submission" date="2020-07" db="EMBL/GenBank/DDBJ databases">
        <authorList>
            <person name="Tarantini F.S."/>
            <person name="Hong K.W."/>
            <person name="Chan K.G."/>
        </authorList>
    </citation>
    <scope>NUCLEOTIDE SEQUENCE</scope>
    <source>
        <strain evidence="2">32-07</strain>
    </source>
</reference>
<keyword evidence="1" id="KW-0812">Transmembrane</keyword>
<name>A0ABX8QM82_9ACTN</name>
<dbReference type="Proteomes" id="UP001049518">
    <property type="component" value="Chromosome"/>
</dbReference>
<organism evidence="2 3">
    <name type="scientific">Actinomadura graeca</name>
    <dbReference type="NCBI Taxonomy" id="2750812"/>
    <lineage>
        <taxon>Bacteria</taxon>
        <taxon>Bacillati</taxon>
        <taxon>Actinomycetota</taxon>
        <taxon>Actinomycetes</taxon>
        <taxon>Streptosporangiales</taxon>
        <taxon>Thermomonosporaceae</taxon>
        <taxon>Actinomadura</taxon>
    </lineage>
</organism>
<feature type="transmembrane region" description="Helical" evidence="1">
    <location>
        <begin position="7"/>
        <end position="26"/>
    </location>
</feature>
<feature type="transmembrane region" description="Helical" evidence="1">
    <location>
        <begin position="90"/>
        <end position="107"/>
    </location>
</feature>
<feature type="transmembrane region" description="Helical" evidence="1">
    <location>
        <begin position="46"/>
        <end position="69"/>
    </location>
</feature>
<keyword evidence="1" id="KW-1133">Transmembrane helix</keyword>
<accession>A0ABX8QM82</accession>
<keyword evidence="3" id="KW-1185">Reference proteome</keyword>
<sequence length="216" mass="23113">MASRATGVNAVGLGGMLFLLLRLLAVAHYDWQVAFSLSDSINFDDVIGVVVGTFLGAGTLTGVLLALVLPLAVARHVRHLRDGDWKPHQAVFMAVLAGVFAAALITLRAWPTLLVVLGSSTAVFTVMWRHGPLRPYLYKVYAHMGVVGWLAFLALGGLTDTVWVPEERIGLRGGGSVTGYVMNVQSPYTKILTADGRDIRVLMSEDVVSRADAGPS</sequence>
<dbReference type="RefSeq" id="WP_231332779.1">
    <property type="nucleotide sequence ID" value="NZ_CP059572.1"/>
</dbReference>
<protein>
    <submittedName>
        <fullName evidence="2">Uncharacterized protein</fullName>
    </submittedName>
</protein>
<evidence type="ECO:0000313" key="3">
    <source>
        <dbReference type="Proteomes" id="UP001049518"/>
    </source>
</evidence>
<evidence type="ECO:0000256" key="1">
    <source>
        <dbReference type="SAM" id="Phobius"/>
    </source>
</evidence>
<keyword evidence="1" id="KW-0472">Membrane</keyword>
<proteinExistence type="predicted"/>
<feature type="transmembrane region" description="Helical" evidence="1">
    <location>
        <begin position="140"/>
        <end position="158"/>
    </location>
</feature>
<gene>
    <name evidence="2" type="ORF">AGRA3207_000337</name>
</gene>
<dbReference type="EMBL" id="CP059572">
    <property type="protein sequence ID" value="QXJ19753.1"/>
    <property type="molecule type" value="Genomic_DNA"/>
</dbReference>